<accession>A0ABR1FVY1</accession>
<protein>
    <submittedName>
        <fullName evidence="2">Uncharacterized protein</fullName>
    </submittedName>
</protein>
<feature type="region of interest" description="Disordered" evidence="1">
    <location>
        <begin position="1"/>
        <end position="36"/>
    </location>
</feature>
<sequence length="498" mass="53351">MRRPRRSRRSAATRCRRPTAARGGARRPRVRAEPFLRDAADVAAGADAADGADDAAARLGGADADADAADADEFGRARQVPDAGPARAGKAEDGDVWHASAAIGPATSPAAPPRAPTPSTRPSPGSRPRRALAPPRASRDGARVCRPRPARRGRPLSPRRDPRVAAEPRVGRERLPPYDWSCWCLKARYHTAPACLGAAAVDRPVRWRWTLRSALAGACAMPDPHPSAVARSFLERGAPSPASRRRGTMTVVMLGLSFMGQPFASLGCLYEASVVGGFVKHAVRDAGGAAADASVGAIRAGGGQCDGYDRDYLPTYFAEDVHPRPLDPPAPRSNFHKCDPNHALYEYGPPPGSRGPRARVCFQYLFNLKKLPRDAKPPCDLDWAEVDVVLHMFPNRALVDLYLPRAGNPASRPILVSVNEIYQAALERQLRDAYAAAGFDPPSHADLLARPRSCASPDVHYALPGFTDHAVRAWFALISTGLAGVPRGGLVGQLDKPR</sequence>
<organism evidence="2 3">
    <name type="scientific">Aureococcus anophagefferens</name>
    <name type="common">Harmful bloom alga</name>
    <dbReference type="NCBI Taxonomy" id="44056"/>
    <lineage>
        <taxon>Eukaryota</taxon>
        <taxon>Sar</taxon>
        <taxon>Stramenopiles</taxon>
        <taxon>Ochrophyta</taxon>
        <taxon>Pelagophyceae</taxon>
        <taxon>Pelagomonadales</taxon>
        <taxon>Pelagomonadaceae</taxon>
        <taxon>Aureococcus</taxon>
    </lineage>
</organism>
<feature type="compositionally biased region" description="Basic residues" evidence="1">
    <location>
        <begin position="1"/>
        <end position="29"/>
    </location>
</feature>
<proteinExistence type="predicted"/>
<feature type="compositionally biased region" description="Pro residues" evidence="1">
    <location>
        <begin position="110"/>
        <end position="121"/>
    </location>
</feature>
<evidence type="ECO:0000313" key="2">
    <source>
        <dbReference type="EMBL" id="KAK7239761.1"/>
    </source>
</evidence>
<keyword evidence="3" id="KW-1185">Reference proteome</keyword>
<reference evidence="2 3" key="1">
    <citation type="submission" date="2024-03" db="EMBL/GenBank/DDBJ databases">
        <title>Aureococcus anophagefferens CCMP1851 and Kratosvirus quantuckense: Draft genome of a second virus-susceptible host strain in the model system.</title>
        <authorList>
            <person name="Chase E."/>
            <person name="Truchon A.R."/>
            <person name="Schepens W."/>
            <person name="Wilhelm S.W."/>
        </authorList>
    </citation>
    <scope>NUCLEOTIDE SEQUENCE [LARGE SCALE GENOMIC DNA]</scope>
    <source>
        <strain evidence="2 3">CCMP1851</strain>
    </source>
</reference>
<feature type="compositionally biased region" description="Basic and acidic residues" evidence="1">
    <location>
        <begin position="158"/>
        <end position="168"/>
    </location>
</feature>
<evidence type="ECO:0000256" key="1">
    <source>
        <dbReference type="SAM" id="MobiDB-lite"/>
    </source>
</evidence>
<dbReference type="EMBL" id="JBBJCI010000222">
    <property type="protein sequence ID" value="KAK7239761.1"/>
    <property type="molecule type" value="Genomic_DNA"/>
</dbReference>
<gene>
    <name evidence="2" type="ORF">SO694_00029033</name>
</gene>
<feature type="compositionally biased region" description="Low complexity" evidence="1">
    <location>
        <begin position="122"/>
        <end position="136"/>
    </location>
</feature>
<name>A0ABR1FVY1_AURAN</name>
<evidence type="ECO:0000313" key="3">
    <source>
        <dbReference type="Proteomes" id="UP001363151"/>
    </source>
</evidence>
<comment type="caution">
    <text evidence="2">The sequence shown here is derived from an EMBL/GenBank/DDBJ whole genome shotgun (WGS) entry which is preliminary data.</text>
</comment>
<dbReference type="Proteomes" id="UP001363151">
    <property type="component" value="Unassembled WGS sequence"/>
</dbReference>
<feature type="region of interest" description="Disordered" evidence="1">
    <location>
        <begin position="59"/>
        <end position="168"/>
    </location>
</feature>
<feature type="compositionally biased region" description="Basic residues" evidence="1">
    <location>
        <begin position="145"/>
        <end position="154"/>
    </location>
</feature>